<feature type="transmembrane region" description="Helical" evidence="5">
    <location>
        <begin position="217"/>
        <end position="242"/>
    </location>
</feature>
<feature type="transmembrane region" description="Helical" evidence="5">
    <location>
        <begin position="254"/>
        <end position="275"/>
    </location>
</feature>
<dbReference type="InterPro" id="IPR036259">
    <property type="entry name" value="MFS_trans_sf"/>
</dbReference>
<evidence type="ECO:0000256" key="5">
    <source>
        <dbReference type="SAM" id="Phobius"/>
    </source>
</evidence>
<comment type="caution">
    <text evidence="7">The sequence shown here is derived from an EMBL/GenBank/DDBJ whole genome shotgun (WGS) entry which is preliminary data.</text>
</comment>
<keyword evidence="2 5" id="KW-0812">Transmembrane</keyword>
<reference evidence="7 8" key="1">
    <citation type="submission" date="2021-01" db="EMBL/GenBank/DDBJ databases">
        <title>Genomics of switchgrass bacterial isolates.</title>
        <authorList>
            <person name="Shade A."/>
        </authorList>
    </citation>
    <scope>NUCLEOTIDE SEQUENCE [LARGE SCALE GENOMIC DNA]</scope>
    <source>
        <strain evidence="7 8">PvP111</strain>
    </source>
</reference>
<feature type="transmembrane region" description="Helical" evidence="5">
    <location>
        <begin position="378"/>
        <end position="398"/>
    </location>
</feature>
<dbReference type="Gene3D" id="1.20.1250.20">
    <property type="entry name" value="MFS general substrate transporter like domains"/>
    <property type="match status" value="1"/>
</dbReference>
<feature type="transmembrane region" description="Helical" evidence="5">
    <location>
        <begin position="342"/>
        <end position="366"/>
    </location>
</feature>
<feature type="transmembrane region" description="Helical" evidence="5">
    <location>
        <begin position="284"/>
        <end position="304"/>
    </location>
</feature>
<feature type="domain" description="Major facilitator superfamily (MFS) profile" evidence="6">
    <location>
        <begin position="1"/>
        <end position="403"/>
    </location>
</feature>
<dbReference type="PANTHER" id="PTHR23523">
    <property type="match status" value="1"/>
</dbReference>
<evidence type="ECO:0000313" key="8">
    <source>
        <dbReference type="Proteomes" id="UP000703038"/>
    </source>
</evidence>
<evidence type="ECO:0000256" key="1">
    <source>
        <dbReference type="ARBA" id="ARBA00004651"/>
    </source>
</evidence>
<dbReference type="RefSeq" id="WP_204870027.1">
    <property type="nucleotide sequence ID" value="NZ_JAFBBK010000001.1"/>
</dbReference>
<dbReference type="PROSITE" id="PS50850">
    <property type="entry name" value="MFS"/>
    <property type="match status" value="1"/>
</dbReference>
<proteinExistence type="predicted"/>
<evidence type="ECO:0000256" key="2">
    <source>
        <dbReference type="ARBA" id="ARBA00022692"/>
    </source>
</evidence>
<dbReference type="SUPFAM" id="SSF103473">
    <property type="entry name" value="MFS general substrate transporter"/>
    <property type="match status" value="1"/>
</dbReference>
<evidence type="ECO:0000313" key="7">
    <source>
        <dbReference type="EMBL" id="MBM7417386.1"/>
    </source>
</evidence>
<evidence type="ECO:0000256" key="4">
    <source>
        <dbReference type="ARBA" id="ARBA00023136"/>
    </source>
</evidence>
<protein>
    <submittedName>
        <fullName evidence="7">Cyanate permease</fullName>
    </submittedName>
</protein>
<accession>A0ABS2KZM6</accession>
<dbReference type="PANTHER" id="PTHR23523:SF2">
    <property type="entry name" value="2-NITROIMIDAZOLE TRANSPORTER"/>
    <property type="match status" value="1"/>
</dbReference>
<keyword evidence="8" id="KW-1185">Reference proteome</keyword>
<evidence type="ECO:0000259" key="6">
    <source>
        <dbReference type="PROSITE" id="PS50850"/>
    </source>
</evidence>
<dbReference type="Pfam" id="PF07690">
    <property type="entry name" value="MFS_1"/>
    <property type="match status" value="1"/>
</dbReference>
<gene>
    <name evidence="7" type="ORF">JOE42_004119</name>
</gene>
<feature type="transmembrane region" description="Helical" evidence="5">
    <location>
        <begin position="105"/>
        <end position="126"/>
    </location>
</feature>
<dbReference type="EMBL" id="JAFBBK010000001">
    <property type="protein sequence ID" value="MBM7417386.1"/>
    <property type="molecule type" value="Genomic_DNA"/>
</dbReference>
<organism evidence="7 8">
    <name type="scientific">Rhodococcoides corynebacterioides</name>
    <dbReference type="NCBI Taxonomy" id="53972"/>
    <lineage>
        <taxon>Bacteria</taxon>
        <taxon>Bacillati</taxon>
        <taxon>Actinomycetota</taxon>
        <taxon>Actinomycetes</taxon>
        <taxon>Mycobacteriales</taxon>
        <taxon>Nocardiaceae</taxon>
        <taxon>Rhodococcoides</taxon>
    </lineage>
</organism>
<keyword evidence="3 5" id="KW-1133">Transmembrane helix</keyword>
<feature type="transmembrane region" description="Helical" evidence="5">
    <location>
        <begin position="310"/>
        <end position="330"/>
    </location>
</feature>
<keyword evidence="4 5" id="KW-0472">Membrane</keyword>
<dbReference type="InterPro" id="IPR011701">
    <property type="entry name" value="MFS"/>
</dbReference>
<dbReference type="InterPro" id="IPR020846">
    <property type="entry name" value="MFS_dom"/>
</dbReference>
<feature type="transmembrane region" description="Helical" evidence="5">
    <location>
        <begin position="138"/>
        <end position="161"/>
    </location>
</feature>
<feature type="transmembrane region" description="Helical" evidence="5">
    <location>
        <begin position="49"/>
        <end position="69"/>
    </location>
</feature>
<dbReference type="InterPro" id="IPR052524">
    <property type="entry name" value="MFS_Cyanate_Porter"/>
</dbReference>
<sequence>MKCATNKWTNLMVSYIALVGGLIAYNGWAPSLNDIKADLSLSFSQAGSLSAVTGFSAGVMILAGGLAASKWGSKNVVLLGLLCGVVGLAMFSLAEGYVLAITGRAVSGFAVGLLFVGTYTLAAEWFQSDRQTKRATGIMMSGDGVGVLLSIFVLAFALSAFGWRNGIAFESVILLAMIPIVLLFSRDVTPVVPATAASSVVERSKRSAWSAARHRNVLVATIFWCGGVGLLTMMTVWLPGILVDEAGWSESTAGFFSSMFSVIGMVAAFSAAFLTGRSLNHKRLILWSGVVIVAALAVLTAGLAAGNYVVVVLAVPVIGLGLYFGEPLALSMAIDSVRDDRAIGLVNGLVVGVPWITAGTLFPYALGWLRDITGSYTLGFGIAIAVIFGVCVVPVFFLDPLAAHREETIEPADSVRASR</sequence>
<comment type="subcellular location">
    <subcellularLocation>
        <location evidence="1">Cell membrane</location>
        <topology evidence="1">Multi-pass membrane protein</topology>
    </subcellularLocation>
</comment>
<feature type="transmembrane region" description="Helical" evidence="5">
    <location>
        <begin position="12"/>
        <end position="29"/>
    </location>
</feature>
<evidence type="ECO:0000256" key="3">
    <source>
        <dbReference type="ARBA" id="ARBA00022989"/>
    </source>
</evidence>
<feature type="transmembrane region" description="Helical" evidence="5">
    <location>
        <begin position="76"/>
        <end position="99"/>
    </location>
</feature>
<dbReference type="CDD" id="cd06174">
    <property type="entry name" value="MFS"/>
    <property type="match status" value="1"/>
</dbReference>
<dbReference type="Proteomes" id="UP000703038">
    <property type="component" value="Unassembled WGS sequence"/>
</dbReference>
<name>A0ABS2KZM6_9NOCA</name>
<feature type="transmembrane region" description="Helical" evidence="5">
    <location>
        <begin position="167"/>
        <end position="184"/>
    </location>
</feature>